<reference evidence="2 3" key="1">
    <citation type="journal article" date="2016" name="Mol. Biol. Evol.">
        <title>Comparative Genomics of Early-Diverging Mushroom-Forming Fungi Provides Insights into the Origins of Lignocellulose Decay Capabilities.</title>
        <authorList>
            <person name="Nagy L.G."/>
            <person name="Riley R."/>
            <person name="Tritt A."/>
            <person name="Adam C."/>
            <person name="Daum C."/>
            <person name="Floudas D."/>
            <person name="Sun H."/>
            <person name="Yadav J.S."/>
            <person name="Pangilinan J."/>
            <person name="Larsson K.H."/>
            <person name="Matsuura K."/>
            <person name="Barry K."/>
            <person name="Labutti K."/>
            <person name="Kuo R."/>
            <person name="Ohm R.A."/>
            <person name="Bhattacharya S.S."/>
            <person name="Shirouzu T."/>
            <person name="Yoshinaga Y."/>
            <person name="Martin F.M."/>
            <person name="Grigoriev I.V."/>
            <person name="Hibbett D.S."/>
        </authorList>
    </citation>
    <scope>NUCLEOTIDE SEQUENCE [LARGE SCALE GENOMIC DNA]</scope>
    <source>
        <strain evidence="2 3">CBS 109695</strain>
    </source>
</reference>
<gene>
    <name evidence="2" type="ORF">FIBSPDRAFT_1042811</name>
</gene>
<evidence type="ECO:0000313" key="2">
    <source>
        <dbReference type="EMBL" id="KZP23654.1"/>
    </source>
</evidence>
<dbReference type="InterPro" id="IPR032675">
    <property type="entry name" value="LRR_dom_sf"/>
</dbReference>
<evidence type="ECO:0000313" key="3">
    <source>
        <dbReference type="Proteomes" id="UP000076532"/>
    </source>
</evidence>
<evidence type="ECO:0000259" key="1">
    <source>
        <dbReference type="PROSITE" id="PS50181"/>
    </source>
</evidence>
<dbReference type="SUPFAM" id="SSF52047">
    <property type="entry name" value="RNI-like"/>
    <property type="match status" value="1"/>
</dbReference>
<name>A0A166M5F7_9AGAM</name>
<dbReference type="SUPFAM" id="SSF81383">
    <property type="entry name" value="F-box domain"/>
    <property type="match status" value="1"/>
</dbReference>
<dbReference type="EMBL" id="KV417531">
    <property type="protein sequence ID" value="KZP23654.1"/>
    <property type="molecule type" value="Genomic_DNA"/>
</dbReference>
<dbReference type="InterPro" id="IPR001810">
    <property type="entry name" value="F-box_dom"/>
</dbReference>
<proteinExistence type="predicted"/>
<protein>
    <recommendedName>
        <fullName evidence="1">F-box domain-containing protein</fullName>
    </recommendedName>
</protein>
<sequence length="467" mass="51851">MSEIVTTQLPVNKYAPFADSLFFELPPELKSEILRHLDDEDIYIISLVSKKLHTLALPVFISRQNGQLIHRSLYLYKPPFKLLRAARVALYVTELASFSLTTYAPRVPIVKTLHELQHMVNMMKFVGVITLDVEIKAEAAEPLGQLLGALVGKACTSLTVRRWDLEDLNGRPDAMDVVIPPLTTLQSLDLASCNLPYLPIHDWLVQSINMSNIHSLSLYRVQVGQWTMGDALSALTVPALAKLSLTELTGVEWSDIEAFLIRHPKIMSLYLKCDAAIPPSTQQLPHDALPSLSTLRSSPLYIQHFLQSPEALPVLTHVEVDSHLPETTGDFVADFSDVEDTLVLIASHPSITSIGLPLLLNGMADEWLLSGSSQGEGGVRRDVERLITHVKTVKICPEITLTSPTTLKLLPHWLALMPAIQHVDLCIVWGLETTQKMNFLTTLAAVCPTAQTVQIGLERWTLAKLRQ</sequence>
<organism evidence="2 3">
    <name type="scientific">Athelia psychrophila</name>
    <dbReference type="NCBI Taxonomy" id="1759441"/>
    <lineage>
        <taxon>Eukaryota</taxon>
        <taxon>Fungi</taxon>
        <taxon>Dikarya</taxon>
        <taxon>Basidiomycota</taxon>
        <taxon>Agaricomycotina</taxon>
        <taxon>Agaricomycetes</taxon>
        <taxon>Agaricomycetidae</taxon>
        <taxon>Atheliales</taxon>
        <taxon>Atheliaceae</taxon>
        <taxon>Athelia</taxon>
    </lineage>
</organism>
<dbReference type="OrthoDB" id="2635672at2759"/>
<feature type="domain" description="F-box" evidence="1">
    <location>
        <begin position="19"/>
        <end position="55"/>
    </location>
</feature>
<dbReference type="PROSITE" id="PS50181">
    <property type="entry name" value="FBOX"/>
    <property type="match status" value="1"/>
</dbReference>
<dbReference type="InterPro" id="IPR036047">
    <property type="entry name" value="F-box-like_dom_sf"/>
</dbReference>
<dbReference type="AlphaFoldDB" id="A0A166M5F7"/>
<dbReference type="Proteomes" id="UP000076532">
    <property type="component" value="Unassembled WGS sequence"/>
</dbReference>
<dbReference type="Gene3D" id="3.80.10.10">
    <property type="entry name" value="Ribonuclease Inhibitor"/>
    <property type="match status" value="1"/>
</dbReference>
<dbReference type="Pfam" id="PF00646">
    <property type="entry name" value="F-box"/>
    <property type="match status" value="1"/>
</dbReference>
<accession>A0A166M5F7</accession>
<keyword evidence="3" id="KW-1185">Reference proteome</keyword>